<organism evidence="1 2">
    <name type="scientific">Candidatus Akkermansia intestinigallinarum</name>
    <dbReference type="NCBI Taxonomy" id="2838431"/>
    <lineage>
        <taxon>Bacteria</taxon>
        <taxon>Pseudomonadati</taxon>
        <taxon>Verrucomicrobiota</taxon>
        <taxon>Verrucomicrobiia</taxon>
        <taxon>Verrucomicrobiales</taxon>
        <taxon>Akkermansiaceae</taxon>
        <taxon>Akkermansia</taxon>
    </lineage>
</organism>
<reference evidence="1" key="1">
    <citation type="journal article" date="2021" name="PeerJ">
        <title>Extensive microbial diversity within the chicken gut microbiome revealed by metagenomics and culture.</title>
        <authorList>
            <person name="Gilroy R."/>
            <person name="Ravi A."/>
            <person name="Getino M."/>
            <person name="Pursley I."/>
            <person name="Horton D.L."/>
            <person name="Alikhan N.F."/>
            <person name="Baker D."/>
            <person name="Gharbi K."/>
            <person name="Hall N."/>
            <person name="Watson M."/>
            <person name="Adriaenssens E.M."/>
            <person name="Foster-Nyarko E."/>
            <person name="Jarju S."/>
            <person name="Secka A."/>
            <person name="Antonio M."/>
            <person name="Oren A."/>
            <person name="Chaudhuri R.R."/>
            <person name="La Ragione R."/>
            <person name="Hildebrand F."/>
            <person name="Pallen M.J."/>
        </authorList>
    </citation>
    <scope>NUCLEOTIDE SEQUENCE</scope>
    <source>
        <strain evidence="1">14975</strain>
    </source>
</reference>
<dbReference type="AlphaFoldDB" id="A0A9D2AGW5"/>
<dbReference type="Proteomes" id="UP000823964">
    <property type="component" value="Unassembled WGS sequence"/>
</dbReference>
<sequence length="416" mass="46497">MKTAAVIGAGVSGLASAHILSKRYKVTVYEKDARPGGLIKCDEVNGVLYHKVGGHVFNSRRADVLEWFWTFFRREQDFTKATRNAVVSLRDGTCVSYPIENHLYQLPRPTAQAVIRDLIDMAGKGYGEPQNFDEFLRARFGQTLYSEYFEPYNRKIWQCPLSEIPLAWLEGKLPMPGIDEILQANILRLQEVNMVHSSFNYPVRGGSQFIADTLARGLAVRYGTPAEALERRSDGTWRVNGDSYDLVVFCGNIKQLASLLKGGVSLGSELEQGIQALRAHGTTSVLCEVEANPYSWIYLPDTAYASHRIICTGNFSPNNAPVGKHTATVEFTGEVSKDSLLEQLARMPFAPRYLAHHYEPYTYPIQDGHTRPCIQAAKALLEPQGLHLIGRFAEWEYYNMDAAIGAALDRLTSIIN</sequence>
<dbReference type="Gene3D" id="3.50.50.60">
    <property type="entry name" value="FAD/NAD(P)-binding domain"/>
    <property type="match status" value="1"/>
</dbReference>
<evidence type="ECO:0000313" key="2">
    <source>
        <dbReference type="Proteomes" id="UP000823964"/>
    </source>
</evidence>
<dbReference type="GO" id="GO:0008767">
    <property type="term" value="F:UDP-galactopyranose mutase activity"/>
    <property type="evidence" value="ECO:0007669"/>
    <property type="project" value="TreeGrafter"/>
</dbReference>
<dbReference type="GO" id="GO:0050660">
    <property type="term" value="F:flavin adenine dinucleotide binding"/>
    <property type="evidence" value="ECO:0007669"/>
    <property type="project" value="TreeGrafter"/>
</dbReference>
<reference evidence="1" key="2">
    <citation type="submission" date="2021-04" db="EMBL/GenBank/DDBJ databases">
        <authorList>
            <person name="Gilroy R."/>
        </authorList>
    </citation>
    <scope>NUCLEOTIDE SEQUENCE</scope>
    <source>
        <strain evidence="1">14975</strain>
    </source>
</reference>
<dbReference type="SUPFAM" id="SSF51971">
    <property type="entry name" value="Nucleotide-binding domain"/>
    <property type="match status" value="1"/>
</dbReference>
<dbReference type="Pfam" id="PF13450">
    <property type="entry name" value="NAD_binding_8"/>
    <property type="match status" value="1"/>
</dbReference>
<name>A0A9D2AGW5_9BACT</name>
<comment type="caution">
    <text evidence="1">The sequence shown here is derived from an EMBL/GenBank/DDBJ whole genome shotgun (WGS) entry which is preliminary data.</text>
</comment>
<gene>
    <name evidence="1" type="ORF">H9862_02760</name>
</gene>
<dbReference type="InterPro" id="IPR036188">
    <property type="entry name" value="FAD/NAD-bd_sf"/>
</dbReference>
<dbReference type="PANTHER" id="PTHR21197:SF0">
    <property type="entry name" value="UDP-GALACTOPYRANOSE MUTASE"/>
    <property type="match status" value="1"/>
</dbReference>
<accession>A0A9D2AGW5</accession>
<dbReference type="PANTHER" id="PTHR21197">
    <property type="entry name" value="UDP-GALACTOPYRANOSE MUTASE"/>
    <property type="match status" value="1"/>
</dbReference>
<evidence type="ECO:0000313" key="1">
    <source>
        <dbReference type="EMBL" id="HIX19507.1"/>
    </source>
</evidence>
<protein>
    <submittedName>
        <fullName evidence="1">NAD(P)-binding protein</fullName>
    </submittedName>
</protein>
<dbReference type="EMBL" id="DXFQ01000046">
    <property type="protein sequence ID" value="HIX19507.1"/>
    <property type="molecule type" value="Genomic_DNA"/>
</dbReference>
<proteinExistence type="predicted"/>
<dbReference type="GO" id="GO:0005829">
    <property type="term" value="C:cytosol"/>
    <property type="evidence" value="ECO:0007669"/>
    <property type="project" value="TreeGrafter"/>
</dbReference>